<dbReference type="InterPro" id="IPR017970">
    <property type="entry name" value="Homeobox_CS"/>
</dbReference>
<dbReference type="GO" id="GO:0005634">
    <property type="term" value="C:nucleus"/>
    <property type="evidence" value="ECO:0007669"/>
    <property type="project" value="UniProtKB-SubCell"/>
</dbReference>
<keyword evidence="2 5" id="KW-0238">DNA-binding</keyword>
<name>A0A4U8UW11_STECR</name>
<dbReference type="GO" id="GO:0000981">
    <property type="term" value="F:DNA-binding transcription factor activity, RNA polymerase II-specific"/>
    <property type="evidence" value="ECO:0007669"/>
    <property type="project" value="InterPro"/>
</dbReference>
<dbReference type="Gene3D" id="1.10.10.60">
    <property type="entry name" value="Homeodomain-like"/>
    <property type="match status" value="1"/>
</dbReference>
<proteinExistence type="predicted"/>
<dbReference type="EMBL" id="AZBU02000001">
    <property type="protein sequence ID" value="TMS37566.1"/>
    <property type="molecule type" value="Genomic_DNA"/>
</dbReference>
<dbReference type="InterPro" id="IPR020479">
    <property type="entry name" value="HD_metazoa"/>
</dbReference>
<evidence type="ECO:0000256" key="7">
    <source>
        <dbReference type="SAM" id="MobiDB-lite"/>
    </source>
</evidence>
<dbReference type="GO" id="GO:0003677">
    <property type="term" value="F:DNA binding"/>
    <property type="evidence" value="ECO:0007669"/>
    <property type="project" value="UniProtKB-UniRule"/>
</dbReference>
<dbReference type="STRING" id="34508.A0A4U8UW11"/>
<evidence type="ECO:0000259" key="8">
    <source>
        <dbReference type="PROSITE" id="PS50071"/>
    </source>
</evidence>
<reference evidence="9 10" key="2">
    <citation type="journal article" date="2019" name="G3 (Bethesda)">
        <title>Hybrid Assembly of the Genome of the Entomopathogenic Nematode Steinernema carpocapsae Identifies the X-Chromosome.</title>
        <authorList>
            <person name="Serra L."/>
            <person name="Macchietto M."/>
            <person name="Macias-Munoz A."/>
            <person name="McGill C.J."/>
            <person name="Rodriguez I.M."/>
            <person name="Rodriguez B."/>
            <person name="Murad R."/>
            <person name="Mortazavi A."/>
        </authorList>
    </citation>
    <scope>NUCLEOTIDE SEQUENCE [LARGE SCALE GENOMIC DNA]</scope>
    <source>
        <strain evidence="9 10">ALL</strain>
    </source>
</reference>
<keyword evidence="10" id="KW-1185">Reference proteome</keyword>
<evidence type="ECO:0000256" key="3">
    <source>
        <dbReference type="ARBA" id="ARBA00023155"/>
    </source>
</evidence>
<feature type="region of interest" description="Disordered" evidence="7">
    <location>
        <begin position="178"/>
        <end position="211"/>
    </location>
</feature>
<keyword evidence="4 5" id="KW-0539">Nucleus</keyword>
<protein>
    <recommendedName>
        <fullName evidence="8">Homeobox domain-containing protein</fullName>
    </recommendedName>
</protein>
<evidence type="ECO:0000313" key="10">
    <source>
        <dbReference type="Proteomes" id="UP000298663"/>
    </source>
</evidence>
<dbReference type="SUPFAM" id="SSF46689">
    <property type="entry name" value="Homeodomain-like"/>
    <property type="match status" value="1"/>
</dbReference>
<evidence type="ECO:0000256" key="4">
    <source>
        <dbReference type="ARBA" id="ARBA00023242"/>
    </source>
</evidence>
<dbReference type="OrthoDB" id="6159439at2759"/>
<dbReference type="PRINTS" id="PR00024">
    <property type="entry name" value="HOMEOBOX"/>
</dbReference>
<evidence type="ECO:0000256" key="1">
    <source>
        <dbReference type="ARBA" id="ARBA00004123"/>
    </source>
</evidence>
<dbReference type="AlphaFoldDB" id="A0A4U8UW11"/>
<dbReference type="CDD" id="cd00086">
    <property type="entry name" value="homeodomain"/>
    <property type="match status" value="1"/>
</dbReference>
<dbReference type="InterPro" id="IPR050848">
    <property type="entry name" value="Homeobox_TF"/>
</dbReference>
<evidence type="ECO:0000256" key="6">
    <source>
        <dbReference type="RuleBase" id="RU000682"/>
    </source>
</evidence>
<feature type="domain" description="Homeobox" evidence="8">
    <location>
        <begin position="94"/>
        <end position="154"/>
    </location>
</feature>
<comment type="caution">
    <text evidence="9">The sequence shown here is derived from an EMBL/GenBank/DDBJ whole genome shotgun (WGS) entry which is preliminary data.</text>
</comment>
<accession>A0A4U8UW11</accession>
<dbReference type="Pfam" id="PF00046">
    <property type="entry name" value="Homeodomain"/>
    <property type="match status" value="1"/>
</dbReference>
<dbReference type="PANTHER" id="PTHR24333">
    <property type="entry name" value="HOMEO BOX HB9 LIKE A-RELATED"/>
    <property type="match status" value="1"/>
</dbReference>
<keyword evidence="3 5" id="KW-0371">Homeobox</keyword>
<dbReference type="Proteomes" id="UP000298663">
    <property type="component" value="Unassembled WGS sequence"/>
</dbReference>
<dbReference type="InterPro" id="IPR001356">
    <property type="entry name" value="HD"/>
</dbReference>
<feature type="DNA-binding region" description="Homeobox" evidence="5">
    <location>
        <begin position="96"/>
        <end position="155"/>
    </location>
</feature>
<evidence type="ECO:0000256" key="2">
    <source>
        <dbReference type="ARBA" id="ARBA00023125"/>
    </source>
</evidence>
<organism evidence="9 10">
    <name type="scientific">Steinernema carpocapsae</name>
    <name type="common">Entomopathogenic nematode</name>
    <dbReference type="NCBI Taxonomy" id="34508"/>
    <lineage>
        <taxon>Eukaryota</taxon>
        <taxon>Metazoa</taxon>
        <taxon>Ecdysozoa</taxon>
        <taxon>Nematoda</taxon>
        <taxon>Chromadorea</taxon>
        <taxon>Rhabditida</taxon>
        <taxon>Tylenchina</taxon>
        <taxon>Panagrolaimomorpha</taxon>
        <taxon>Strongyloidoidea</taxon>
        <taxon>Steinernematidae</taxon>
        <taxon>Steinernema</taxon>
    </lineage>
</organism>
<dbReference type="PANTHER" id="PTHR24333:SF9">
    <property type="entry name" value="HOMEOBOX DOMAIN-CONTAINING PROTEIN"/>
    <property type="match status" value="1"/>
</dbReference>
<feature type="compositionally biased region" description="Polar residues" evidence="7">
    <location>
        <begin position="178"/>
        <end position="190"/>
    </location>
</feature>
<sequence>MAFNIDSLLEDKAGAEANDVRFELADLEEEEDQGELLKPDVDSQVNWNFATSQFGLNSIYAIANDIKTPSLVELQMLFGVGVRKHEYRRSRKAVCERKPRQAYSSSQLDKLEQEFQQDKYLSVNKRIQLSKTLNLTETQIKTWFQNRRTKWKKQITSSIKQIYRQNTMPGSGGPLQLVSPTTCMSPSTAPTLFEPTCAPPPMSPSEDSRAS</sequence>
<reference evidence="9 10" key="1">
    <citation type="journal article" date="2015" name="Genome Biol.">
        <title>Comparative genomics of Steinernema reveals deeply conserved gene regulatory networks.</title>
        <authorList>
            <person name="Dillman A.R."/>
            <person name="Macchietto M."/>
            <person name="Porter C.F."/>
            <person name="Rogers A."/>
            <person name="Williams B."/>
            <person name="Antoshechkin I."/>
            <person name="Lee M.M."/>
            <person name="Goodwin Z."/>
            <person name="Lu X."/>
            <person name="Lewis E.E."/>
            <person name="Goodrich-Blair H."/>
            <person name="Stock S.P."/>
            <person name="Adams B.J."/>
            <person name="Sternberg P.W."/>
            <person name="Mortazavi A."/>
        </authorList>
    </citation>
    <scope>NUCLEOTIDE SEQUENCE [LARGE SCALE GENOMIC DNA]</scope>
    <source>
        <strain evidence="9 10">ALL</strain>
    </source>
</reference>
<evidence type="ECO:0000256" key="5">
    <source>
        <dbReference type="PROSITE-ProRule" id="PRU00108"/>
    </source>
</evidence>
<evidence type="ECO:0000313" key="9">
    <source>
        <dbReference type="EMBL" id="TMS37566.1"/>
    </source>
</evidence>
<dbReference type="SMART" id="SM00389">
    <property type="entry name" value="HOX"/>
    <property type="match status" value="1"/>
</dbReference>
<dbReference type="PROSITE" id="PS50071">
    <property type="entry name" value="HOMEOBOX_2"/>
    <property type="match status" value="1"/>
</dbReference>
<dbReference type="PROSITE" id="PS00027">
    <property type="entry name" value="HOMEOBOX_1"/>
    <property type="match status" value="1"/>
</dbReference>
<comment type="subcellular location">
    <subcellularLocation>
        <location evidence="1 5 6">Nucleus</location>
    </subcellularLocation>
</comment>
<gene>
    <name evidence="9" type="ORF">L596_004469</name>
</gene>
<dbReference type="InterPro" id="IPR009057">
    <property type="entry name" value="Homeodomain-like_sf"/>
</dbReference>